<keyword evidence="3 6" id="KW-0812">Transmembrane</keyword>
<evidence type="ECO:0000313" key="9">
    <source>
        <dbReference type="Proteomes" id="UP001224739"/>
    </source>
</evidence>
<evidence type="ECO:0000256" key="4">
    <source>
        <dbReference type="ARBA" id="ARBA00022989"/>
    </source>
</evidence>
<keyword evidence="4 6" id="KW-1133">Transmembrane helix</keyword>
<keyword evidence="2" id="KW-0997">Cell inner membrane</keyword>
<dbReference type="AlphaFoldDB" id="A0AAW7CJC5"/>
<proteinExistence type="predicted"/>
<dbReference type="Proteomes" id="UP001438077">
    <property type="component" value="Chromosome"/>
</dbReference>
<evidence type="ECO:0000256" key="2">
    <source>
        <dbReference type="ARBA" id="ARBA00022519"/>
    </source>
</evidence>
<evidence type="ECO:0000256" key="5">
    <source>
        <dbReference type="ARBA" id="ARBA00023136"/>
    </source>
</evidence>
<keyword evidence="10" id="KW-1185">Reference proteome</keyword>
<reference evidence="8 10" key="1">
    <citation type="submission" date="2022-03" db="EMBL/GenBank/DDBJ databases">
        <title>Sea Food Isolates.</title>
        <authorList>
            <person name="Li C."/>
        </authorList>
    </citation>
    <scope>NUCLEOTIDE SEQUENCE [LARGE SCALE GENOMIC DNA]</scope>
    <source>
        <strain evidence="8 10">19MO01SH08</strain>
    </source>
</reference>
<dbReference type="RefSeq" id="WP_164996175.1">
    <property type="nucleotide sequence ID" value="NZ_CP095785.1"/>
</dbReference>
<evidence type="ECO:0000313" key="8">
    <source>
        <dbReference type="EMBL" id="XAG33276.1"/>
    </source>
</evidence>
<reference evidence="7" key="2">
    <citation type="submission" date="2023-06" db="EMBL/GenBank/DDBJ databases">
        <title>Acute promotion of culturable opportunistic pathogens and persistent increase of antibiotic resistance following antibiotic exposure in mouse gut microbiota.</title>
        <authorList>
            <person name="Li L."/>
            <person name="Wang B."/>
            <person name="Sun Y."/>
            <person name="Wang M."/>
            <person name="Xu H."/>
        </authorList>
    </citation>
    <scope>NUCLEOTIDE SEQUENCE</scope>
    <source>
        <strain evidence="7">EPA10_1</strain>
    </source>
</reference>
<accession>A0AAW7CJC5</accession>
<dbReference type="EMBL" id="JASVWL010000003">
    <property type="protein sequence ID" value="MDL5354389.1"/>
    <property type="molecule type" value="Genomic_DNA"/>
</dbReference>
<evidence type="ECO:0000256" key="3">
    <source>
        <dbReference type="ARBA" id="ARBA00022692"/>
    </source>
</evidence>
<dbReference type="Proteomes" id="UP001224739">
    <property type="component" value="Unassembled WGS sequence"/>
</dbReference>
<dbReference type="Pfam" id="PF13998">
    <property type="entry name" value="MgrB"/>
    <property type="match status" value="1"/>
</dbReference>
<dbReference type="GeneID" id="83612004"/>
<protein>
    <submittedName>
        <fullName evidence="7">PhoP/PhoQ regulator MgrB</fullName>
    </submittedName>
</protein>
<dbReference type="InterPro" id="IPR020907">
    <property type="entry name" value="MgrB"/>
</dbReference>
<keyword evidence="1" id="KW-1003">Cell membrane</keyword>
<evidence type="ECO:0000313" key="7">
    <source>
        <dbReference type="EMBL" id="MDL5354389.1"/>
    </source>
</evidence>
<organism evidence="7 9">
    <name type="scientific">Proteus faecis</name>
    <dbReference type="NCBI Taxonomy" id="2050967"/>
    <lineage>
        <taxon>Bacteria</taxon>
        <taxon>Pseudomonadati</taxon>
        <taxon>Pseudomonadota</taxon>
        <taxon>Gammaproteobacteria</taxon>
        <taxon>Enterobacterales</taxon>
        <taxon>Morganellaceae</taxon>
        <taxon>Proteus</taxon>
    </lineage>
</organism>
<evidence type="ECO:0000256" key="1">
    <source>
        <dbReference type="ARBA" id="ARBA00022475"/>
    </source>
</evidence>
<evidence type="ECO:0000313" key="10">
    <source>
        <dbReference type="Proteomes" id="UP001438077"/>
    </source>
</evidence>
<dbReference type="EMBL" id="CP095785">
    <property type="protein sequence ID" value="XAG33276.1"/>
    <property type="molecule type" value="Genomic_DNA"/>
</dbReference>
<keyword evidence="5 6" id="KW-0472">Membrane</keyword>
<feature type="transmembrane region" description="Helical" evidence="6">
    <location>
        <begin position="12"/>
        <end position="31"/>
    </location>
</feature>
<sequence>MYLKDFKLNAKKIIISLIIALAITFGLYLVALDNFCDRGEDFQQGLCRFTTLFPSKHH</sequence>
<name>A0AAW7CJC5_9GAMM</name>
<gene>
    <name evidence="7" type="primary">mgrB</name>
    <name evidence="8" type="ORF">MYW70_06675</name>
    <name evidence="7" type="ORF">QSH02_05970</name>
</gene>
<evidence type="ECO:0000256" key="6">
    <source>
        <dbReference type="SAM" id="Phobius"/>
    </source>
</evidence>